<sequence length="78" mass="8568">SRFRSKSLRATMNNQQPQITPNSAIPPFLLATVVGKQPHHLSPPHLFLSPLPLLSSLTRTLPDSCRSLGSDCHELLSL</sequence>
<evidence type="ECO:0000256" key="1">
    <source>
        <dbReference type="SAM" id="MobiDB-lite"/>
    </source>
</evidence>
<evidence type="ECO:0000313" key="2">
    <source>
        <dbReference type="EMBL" id="MCD7455919.1"/>
    </source>
</evidence>
<feature type="non-terminal residue" evidence="2">
    <location>
        <position position="78"/>
    </location>
</feature>
<dbReference type="EMBL" id="JACEIK010000376">
    <property type="protein sequence ID" value="MCD7455919.1"/>
    <property type="molecule type" value="Genomic_DNA"/>
</dbReference>
<gene>
    <name evidence="2" type="ORF">HAX54_030119</name>
</gene>
<name>A0ABS8SAQ3_DATST</name>
<feature type="compositionally biased region" description="Polar residues" evidence="1">
    <location>
        <begin position="8"/>
        <end position="21"/>
    </location>
</feature>
<comment type="caution">
    <text evidence="2">The sequence shown here is derived from an EMBL/GenBank/DDBJ whole genome shotgun (WGS) entry which is preliminary data.</text>
</comment>
<keyword evidence="3" id="KW-1185">Reference proteome</keyword>
<accession>A0ABS8SAQ3</accession>
<protein>
    <submittedName>
        <fullName evidence="2">Uncharacterized protein</fullName>
    </submittedName>
</protein>
<reference evidence="2 3" key="1">
    <citation type="journal article" date="2021" name="BMC Genomics">
        <title>Datura genome reveals duplications of psychoactive alkaloid biosynthetic genes and high mutation rate following tissue culture.</title>
        <authorList>
            <person name="Rajewski A."/>
            <person name="Carter-House D."/>
            <person name="Stajich J."/>
            <person name="Litt A."/>
        </authorList>
    </citation>
    <scope>NUCLEOTIDE SEQUENCE [LARGE SCALE GENOMIC DNA]</scope>
    <source>
        <strain evidence="2">AR-01</strain>
    </source>
</reference>
<evidence type="ECO:0000313" key="3">
    <source>
        <dbReference type="Proteomes" id="UP000823775"/>
    </source>
</evidence>
<feature type="region of interest" description="Disordered" evidence="1">
    <location>
        <begin position="1"/>
        <end position="21"/>
    </location>
</feature>
<feature type="non-terminal residue" evidence="2">
    <location>
        <position position="1"/>
    </location>
</feature>
<organism evidence="2 3">
    <name type="scientific">Datura stramonium</name>
    <name type="common">Jimsonweed</name>
    <name type="synonym">Common thornapple</name>
    <dbReference type="NCBI Taxonomy" id="4076"/>
    <lineage>
        <taxon>Eukaryota</taxon>
        <taxon>Viridiplantae</taxon>
        <taxon>Streptophyta</taxon>
        <taxon>Embryophyta</taxon>
        <taxon>Tracheophyta</taxon>
        <taxon>Spermatophyta</taxon>
        <taxon>Magnoliopsida</taxon>
        <taxon>eudicotyledons</taxon>
        <taxon>Gunneridae</taxon>
        <taxon>Pentapetalae</taxon>
        <taxon>asterids</taxon>
        <taxon>lamiids</taxon>
        <taxon>Solanales</taxon>
        <taxon>Solanaceae</taxon>
        <taxon>Solanoideae</taxon>
        <taxon>Datureae</taxon>
        <taxon>Datura</taxon>
    </lineage>
</organism>
<dbReference type="Proteomes" id="UP000823775">
    <property type="component" value="Unassembled WGS sequence"/>
</dbReference>
<proteinExistence type="predicted"/>